<dbReference type="GO" id="GO:0004867">
    <property type="term" value="F:serine-type endopeptidase inhibitor activity"/>
    <property type="evidence" value="ECO:0007669"/>
    <property type="project" value="UniProtKB-KW"/>
</dbReference>
<evidence type="ECO:0000256" key="4">
    <source>
        <dbReference type="RuleBase" id="RU000411"/>
    </source>
</evidence>
<name>B4MJS1_DROWI</name>
<evidence type="ECO:0000259" key="6">
    <source>
        <dbReference type="SMART" id="SM00093"/>
    </source>
</evidence>
<dbReference type="InterPro" id="IPR042178">
    <property type="entry name" value="Serpin_sf_1"/>
</dbReference>
<dbReference type="InterPro" id="IPR000215">
    <property type="entry name" value="Serpin_fam"/>
</dbReference>
<feature type="chain" id="PRO_5002815217" evidence="5">
    <location>
        <begin position="26"/>
        <end position="404"/>
    </location>
</feature>
<dbReference type="Proteomes" id="UP000007798">
    <property type="component" value="Unassembled WGS sequence"/>
</dbReference>
<dbReference type="Gene3D" id="2.30.39.10">
    <property type="entry name" value="Alpha-1-antitrypsin, domain 1"/>
    <property type="match status" value="1"/>
</dbReference>
<sequence>MDKLWSLFGCWLLVLLHLCPGTTEAQSSKLEFSQRLSVFSNNLYNQLSLLKPEENVVFSPFSIQTCAAMARLGAKKETAAELDRGLGLVSDTKKMAESFHRALSTYKKSTILRIANRIYVMKGFKLRKHFNRLLTKQFYSSAESLDFGNNKKAAASINGWVAKKTNNLIKDVIDPSSLSSASRIVLVNAIHFKGNWVHQFAVKATRSEPFYMKDGKSLKVPMMNIEETFGHAELPELDATALQLPYKDSDLSMLIILPNRKTDLLQLEGKLRSTKLSEITMKLNQTKVMVKLPKFKSEFQMELTDVFKKLGMTRIFLNNADFSGMLQNPQGLQVSSIMHKAFIDVNEHGTEAAAATAIVTSFKSLAISPQPVHFHADHPFVYYILNKDDYVLFAGKLLKPKGDA</sequence>
<evidence type="ECO:0000313" key="8">
    <source>
        <dbReference type="Proteomes" id="UP000007798"/>
    </source>
</evidence>
<dbReference type="GO" id="GO:0005615">
    <property type="term" value="C:extracellular space"/>
    <property type="evidence" value="ECO:0007669"/>
    <property type="project" value="InterPro"/>
</dbReference>
<evidence type="ECO:0000256" key="2">
    <source>
        <dbReference type="ARBA" id="ARBA00022690"/>
    </source>
</evidence>
<comment type="similarity">
    <text evidence="1 4">Belongs to the serpin family.</text>
</comment>
<keyword evidence="3" id="KW-0722">Serine protease inhibitor</keyword>
<accession>B4MJS1</accession>
<dbReference type="CDD" id="cd19601">
    <property type="entry name" value="serpin42Da-like"/>
    <property type="match status" value="1"/>
</dbReference>
<evidence type="ECO:0000256" key="5">
    <source>
        <dbReference type="SAM" id="SignalP"/>
    </source>
</evidence>
<dbReference type="EMBL" id="CH963846">
    <property type="protein sequence ID" value="EDW72360.1"/>
    <property type="molecule type" value="Genomic_DNA"/>
</dbReference>
<proteinExistence type="inferred from homology"/>
<evidence type="ECO:0000256" key="1">
    <source>
        <dbReference type="ARBA" id="ARBA00009500"/>
    </source>
</evidence>
<keyword evidence="8" id="KW-1185">Reference proteome</keyword>
<dbReference type="SMR" id="B4MJS1"/>
<dbReference type="InterPro" id="IPR042185">
    <property type="entry name" value="Serpin_sf_2"/>
</dbReference>
<keyword evidence="2" id="KW-0646">Protease inhibitor</keyword>
<evidence type="ECO:0000313" key="7">
    <source>
        <dbReference type="EMBL" id="EDW72360.1"/>
    </source>
</evidence>
<dbReference type="InterPro" id="IPR023796">
    <property type="entry name" value="Serpin_dom"/>
</dbReference>
<dbReference type="MEROPS" id="I04.043"/>
<dbReference type="OMA" id="KGVWETR"/>
<dbReference type="PANTHER" id="PTHR11461">
    <property type="entry name" value="SERINE PROTEASE INHIBITOR, SERPIN"/>
    <property type="match status" value="1"/>
</dbReference>
<protein>
    <submittedName>
        <fullName evidence="7">Uncharacterized protein, isoform A</fullName>
    </submittedName>
</protein>
<dbReference type="SUPFAM" id="SSF56574">
    <property type="entry name" value="Serpins"/>
    <property type="match status" value="1"/>
</dbReference>
<feature type="signal peptide" evidence="5">
    <location>
        <begin position="1"/>
        <end position="25"/>
    </location>
</feature>
<keyword evidence="5" id="KW-0732">Signal</keyword>
<dbReference type="eggNOG" id="KOG2392">
    <property type="taxonomic scope" value="Eukaryota"/>
</dbReference>
<dbReference type="InterPro" id="IPR023795">
    <property type="entry name" value="Serpin_CS"/>
</dbReference>
<dbReference type="SMART" id="SM00093">
    <property type="entry name" value="SERPIN"/>
    <property type="match status" value="1"/>
</dbReference>
<dbReference type="InterPro" id="IPR036186">
    <property type="entry name" value="Serpin_sf"/>
</dbReference>
<dbReference type="PhylomeDB" id="B4MJS1"/>
<gene>
    <name evidence="7" type="primary">Dwil\GK20758</name>
    <name evidence="7" type="ORF">Dwil_GK20758</name>
</gene>
<feature type="domain" description="Serpin" evidence="6">
    <location>
        <begin position="41"/>
        <end position="400"/>
    </location>
</feature>
<dbReference type="PROSITE" id="PS00284">
    <property type="entry name" value="SERPIN"/>
    <property type="match status" value="1"/>
</dbReference>
<dbReference type="AlphaFoldDB" id="B4MJS1"/>
<dbReference type="PANTHER" id="PTHR11461:SF211">
    <property type="entry name" value="GH10112P-RELATED"/>
    <property type="match status" value="1"/>
</dbReference>
<dbReference type="OrthoDB" id="671595at2759"/>
<dbReference type="Gene3D" id="3.30.497.10">
    <property type="entry name" value="Antithrombin, subunit I, domain 2"/>
    <property type="match status" value="1"/>
</dbReference>
<organism evidence="7 8">
    <name type="scientific">Drosophila willistoni</name>
    <name type="common">Fruit fly</name>
    <dbReference type="NCBI Taxonomy" id="7260"/>
    <lineage>
        <taxon>Eukaryota</taxon>
        <taxon>Metazoa</taxon>
        <taxon>Ecdysozoa</taxon>
        <taxon>Arthropoda</taxon>
        <taxon>Hexapoda</taxon>
        <taxon>Insecta</taxon>
        <taxon>Pterygota</taxon>
        <taxon>Neoptera</taxon>
        <taxon>Endopterygota</taxon>
        <taxon>Diptera</taxon>
        <taxon>Brachycera</taxon>
        <taxon>Muscomorpha</taxon>
        <taxon>Ephydroidea</taxon>
        <taxon>Drosophilidae</taxon>
        <taxon>Drosophila</taxon>
        <taxon>Sophophora</taxon>
    </lineage>
</organism>
<evidence type="ECO:0000256" key="3">
    <source>
        <dbReference type="ARBA" id="ARBA00022900"/>
    </source>
</evidence>
<dbReference type="HOGENOM" id="CLU_023330_0_1_1"/>
<reference evidence="7 8" key="1">
    <citation type="journal article" date="2007" name="Nature">
        <title>Evolution of genes and genomes on the Drosophila phylogeny.</title>
        <authorList>
            <consortium name="Drosophila 12 Genomes Consortium"/>
            <person name="Clark A.G."/>
            <person name="Eisen M.B."/>
            <person name="Smith D.R."/>
            <person name="Bergman C.M."/>
            <person name="Oliver B."/>
            <person name="Markow T.A."/>
            <person name="Kaufman T.C."/>
            <person name="Kellis M."/>
            <person name="Gelbart W."/>
            <person name="Iyer V.N."/>
            <person name="Pollard D.A."/>
            <person name="Sackton T.B."/>
            <person name="Larracuente A.M."/>
            <person name="Singh N.D."/>
            <person name="Abad J.P."/>
            <person name="Abt D.N."/>
            <person name="Adryan B."/>
            <person name="Aguade M."/>
            <person name="Akashi H."/>
            <person name="Anderson W.W."/>
            <person name="Aquadro C.F."/>
            <person name="Ardell D.H."/>
            <person name="Arguello R."/>
            <person name="Artieri C.G."/>
            <person name="Barbash D.A."/>
            <person name="Barker D."/>
            <person name="Barsanti P."/>
            <person name="Batterham P."/>
            <person name="Batzoglou S."/>
            <person name="Begun D."/>
            <person name="Bhutkar A."/>
            <person name="Blanco E."/>
            <person name="Bosak S.A."/>
            <person name="Bradley R.K."/>
            <person name="Brand A.D."/>
            <person name="Brent M.R."/>
            <person name="Brooks A.N."/>
            <person name="Brown R.H."/>
            <person name="Butlin R.K."/>
            <person name="Caggese C."/>
            <person name="Calvi B.R."/>
            <person name="Bernardo de Carvalho A."/>
            <person name="Caspi A."/>
            <person name="Castrezana S."/>
            <person name="Celniker S.E."/>
            <person name="Chang J.L."/>
            <person name="Chapple C."/>
            <person name="Chatterji S."/>
            <person name="Chinwalla A."/>
            <person name="Civetta A."/>
            <person name="Clifton S.W."/>
            <person name="Comeron J.M."/>
            <person name="Costello J.C."/>
            <person name="Coyne J.A."/>
            <person name="Daub J."/>
            <person name="David R.G."/>
            <person name="Delcher A.L."/>
            <person name="Delehaunty K."/>
            <person name="Do C.B."/>
            <person name="Ebling H."/>
            <person name="Edwards K."/>
            <person name="Eickbush T."/>
            <person name="Evans J.D."/>
            <person name="Filipski A."/>
            <person name="Findeiss S."/>
            <person name="Freyhult E."/>
            <person name="Fulton L."/>
            <person name="Fulton R."/>
            <person name="Garcia A.C."/>
            <person name="Gardiner A."/>
            <person name="Garfield D.A."/>
            <person name="Garvin B.E."/>
            <person name="Gibson G."/>
            <person name="Gilbert D."/>
            <person name="Gnerre S."/>
            <person name="Godfrey J."/>
            <person name="Good R."/>
            <person name="Gotea V."/>
            <person name="Gravely B."/>
            <person name="Greenberg A.J."/>
            <person name="Griffiths-Jones S."/>
            <person name="Gross S."/>
            <person name="Guigo R."/>
            <person name="Gustafson E.A."/>
            <person name="Haerty W."/>
            <person name="Hahn M.W."/>
            <person name="Halligan D.L."/>
            <person name="Halpern A.L."/>
            <person name="Halter G.M."/>
            <person name="Han M.V."/>
            <person name="Heger A."/>
            <person name="Hillier L."/>
            <person name="Hinrichs A.S."/>
            <person name="Holmes I."/>
            <person name="Hoskins R.A."/>
            <person name="Hubisz M.J."/>
            <person name="Hultmark D."/>
            <person name="Huntley M.A."/>
            <person name="Jaffe D.B."/>
            <person name="Jagadeeshan S."/>
            <person name="Jeck W.R."/>
            <person name="Johnson J."/>
            <person name="Jones C.D."/>
            <person name="Jordan W.C."/>
            <person name="Karpen G.H."/>
            <person name="Kataoka E."/>
            <person name="Keightley P.D."/>
            <person name="Kheradpour P."/>
            <person name="Kirkness E.F."/>
            <person name="Koerich L.B."/>
            <person name="Kristiansen K."/>
            <person name="Kudrna D."/>
            <person name="Kulathinal R.J."/>
            <person name="Kumar S."/>
            <person name="Kwok R."/>
            <person name="Lander E."/>
            <person name="Langley C.H."/>
            <person name="Lapoint R."/>
            <person name="Lazzaro B.P."/>
            <person name="Lee S.J."/>
            <person name="Levesque L."/>
            <person name="Li R."/>
            <person name="Lin C.F."/>
            <person name="Lin M.F."/>
            <person name="Lindblad-Toh K."/>
            <person name="Llopart A."/>
            <person name="Long M."/>
            <person name="Low L."/>
            <person name="Lozovsky E."/>
            <person name="Lu J."/>
            <person name="Luo M."/>
            <person name="Machado C.A."/>
            <person name="Makalowski W."/>
            <person name="Marzo M."/>
            <person name="Matsuda M."/>
            <person name="Matzkin L."/>
            <person name="McAllister B."/>
            <person name="McBride C.S."/>
            <person name="McKernan B."/>
            <person name="McKernan K."/>
            <person name="Mendez-Lago M."/>
            <person name="Minx P."/>
            <person name="Mollenhauer M.U."/>
            <person name="Montooth K."/>
            <person name="Mount S.M."/>
            <person name="Mu X."/>
            <person name="Myers E."/>
            <person name="Negre B."/>
            <person name="Newfeld S."/>
            <person name="Nielsen R."/>
            <person name="Noor M.A."/>
            <person name="O'Grady P."/>
            <person name="Pachter L."/>
            <person name="Papaceit M."/>
            <person name="Parisi M.J."/>
            <person name="Parisi M."/>
            <person name="Parts L."/>
            <person name="Pedersen J.S."/>
            <person name="Pesole G."/>
            <person name="Phillippy A.M."/>
            <person name="Ponting C.P."/>
            <person name="Pop M."/>
            <person name="Porcelli D."/>
            <person name="Powell J.R."/>
            <person name="Prohaska S."/>
            <person name="Pruitt K."/>
            <person name="Puig M."/>
            <person name="Quesneville H."/>
            <person name="Ram K.R."/>
            <person name="Rand D."/>
            <person name="Rasmussen M.D."/>
            <person name="Reed L.K."/>
            <person name="Reenan R."/>
            <person name="Reily A."/>
            <person name="Remington K.A."/>
            <person name="Rieger T.T."/>
            <person name="Ritchie M.G."/>
            <person name="Robin C."/>
            <person name="Rogers Y.H."/>
            <person name="Rohde C."/>
            <person name="Rozas J."/>
            <person name="Rubenfield M.J."/>
            <person name="Ruiz A."/>
            <person name="Russo S."/>
            <person name="Salzberg S.L."/>
            <person name="Sanchez-Gracia A."/>
            <person name="Saranga D.J."/>
            <person name="Sato H."/>
            <person name="Schaeffer S.W."/>
            <person name="Schatz M.C."/>
            <person name="Schlenke T."/>
            <person name="Schwartz R."/>
            <person name="Segarra C."/>
            <person name="Singh R.S."/>
            <person name="Sirot L."/>
            <person name="Sirota M."/>
            <person name="Sisneros N.B."/>
            <person name="Smith C.D."/>
            <person name="Smith T.F."/>
            <person name="Spieth J."/>
            <person name="Stage D.E."/>
            <person name="Stark A."/>
            <person name="Stephan W."/>
            <person name="Strausberg R.L."/>
            <person name="Strempel S."/>
            <person name="Sturgill D."/>
            <person name="Sutton G."/>
            <person name="Sutton G.G."/>
            <person name="Tao W."/>
            <person name="Teichmann S."/>
            <person name="Tobari Y.N."/>
            <person name="Tomimura Y."/>
            <person name="Tsolas J.M."/>
            <person name="Valente V.L."/>
            <person name="Venter E."/>
            <person name="Venter J.C."/>
            <person name="Vicario S."/>
            <person name="Vieira F.G."/>
            <person name="Vilella A.J."/>
            <person name="Villasante A."/>
            <person name="Walenz B."/>
            <person name="Wang J."/>
            <person name="Wasserman M."/>
            <person name="Watts T."/>
            <person name="Wilson D."/>
            <person name="Wilson R.K."/>
            <person name="Wing R.A."/>
            <person name="Wolfner M.F."/>
            <person name="Wong A."/>
            <person name="Wong G.K."/>
            <person name="Wu C.I."/>
            <person name="Wu G."/>
            <person name="Yamamoto D."/>
            <person name="Yang H.P."/>
            <person name="Yang S.P."/>
            <person name="Yorke J.A."/>
            <person name="Yoshida K."/>
            <person name="Zdobnov E."/>
            <person name="Zhang P."/>
            <person name="Zhang Y."/>
            <person name="Zimin A.V."/>
            <person name="Baldwin J."/>
            <person name="Abdouelleil A."/>
            <person name="Abdulkadir J."/>
            <person name="Abebe A."/>
            <person name="Abera B."/>
            <person name="Abreu J."/>
            <person name="Acer S.C."/>
            <person name="Aftuck L."/>
            <person name="Alexander A."/>
            <person name="An P."/>
            <person name="Anderson E."/>
            <person name="Anderson S."/>
            <person name="Arachi H."/>
            <person name="Azer M."/>
            <person name="Bachantsang P."/>
            <person name="Barry A."/>
            <person name="Bayul T."/>
            <person name="Berlin A."/>
            <person name="Bessette D."/>
            <person name="Bloom T."/>
            <person name="Blye J."/>
            <person name="Boguslavskiy L."/>
            <person name="Bonnet C."/>
            <person name="Boukhgalter B."/>
            <person name="Bourzgui I."/>
            <person name="Brown A."/>
            <person name="Cahill P."/>
            <person name="Channer S."/>
            <person name="Cheshatsang Y."/>
            <person name="Chuda L."/>
            <person name="Citroen M."/>
            <person name="Collymore A."/>
            <person name="Cooke P."/>
            <person name="Costello M."/>
            <person name="D'Aco K."/>
            <person name="Daza R."/>
            <person name="De Haan G."/>
            <person name="DeGray S."/>
            <person name="DeMaso C."/>
            <person name="Dhargay N."/>
            <person name="Dooley K."/>
            <person name="Dooley E."/>
            <person name="Doricent M."/>
            <person name="Dorje P."/>
            <person name="Dorjee K."/>
            <person name="Dupes A."/>
            <person name="Elong R."/>
            <person name="Falk J."/>
            <person name="Farina A."/>
            <person name="Faro S."/>
            <person name="Ferguson D."/>
            <person name="Fisher S."/>
            <person name="Foley C.D."/>
            <person name="Franke A."/>
            <person name="Friedrich D."/>
            <person name="Gadbois L."/>
            <person name="Gearin G."/>
            <person name="Gearin C.R."/>
            <person name="Giannoukos G."/>
            <person name="Goode T."/>
            <person name="Graham J."/>
            <person name="Grandbois E."/>
            <person name="Grewal S."/>
            <person name="Gyaltsen K."/>
            <person name="Hafez N."/>
            <person name="Hagos B."/>
            <person name="Hall J."/>
            <person name="Henson C."/>
            <person name="Hollinger A."/>
            <person name="Honan T."/>
            <person name="Huard M.D."/>
            <person name="Hughes L."/>
            <person name="Hurhula B."/>
            <person name="Husby M.E."/>
            <person name="Kamat A."/>
            <person name="Kanga B."/>
            <person name="Kashin S."/>
            <person name="Khazanovich D."/>
            <person name="Kisner P."/>
            <person name="Lance K."/>
            <person name="Lara M."/>
            <person name="Lee W."/>
            <person name="Lennon N."/>
            <person name="Letendre F."/>
            <person name="LeVine R."/>
            <person name="Lipovsky A."/>
            <person name="Liu X."/>
            <person name="Liu J."/>
            <person name="Liu S."/>
            <person name="Lokyitsang T."/>
            <person name="Lokyitsang Y."/>
            <person name="Lubonja R."/>
            <person name="Lui A."/>
            <person name="MacDonald P."/>
            <person name="Magnisalis V."/>
            <person name="Maru K."/>
            <person name="Matthews C."/>
            <person name="McCusker W."/>
            <person name="McDonough S."/>
            <person name="Mehta T."/>
            <person name="Meldrim J."/>
            <person name="Meneus L."/>
            <person name="Mihai O."/>
            <person name="Mihalev A."/>
            <person name="Mihova T."/>
            <person name="Mittelman R."/>
            <person name="Mlenga V."/>
            <person name="Montmayeur A."/>
            <person name="Mulrain L."/>
            <person name="Navidi A."/>
            <person name="Naylor J."/>
            <person name="Negash T."/>
            <person name="Nguyen T."/>
            <person name="Nguyen N."/>
            <person name="Nicol R."/>
            <person name="Norbu C."/>
            <person name="Norbu N."/>
            <person name="Novod N."/>
            <person name="O'Neill B."/>
            <person name="Osman S."/>
            <person name="Markiewicz E."/>
            <person name="Oyono O.L."/>
            <person name="Patti C."/>
            <person name="Phunkhang P."/>
            <person name="Pierre F."/>
            <person name="Priest M."/>
            <person name="Raghuraman S."/>
            <person name="Rege F."/>
            <person name="Reyes R."/>
            <person name="Rise C."/>
            <person name="Rogov P."/>
            <person name="Ross K."/>
            <person name="Ryan E."/>
            <person name="Settipalli S."/>
            <person name="Shea T."/>
            <person name="Sherpa N."/>
            <person name="Shi L."/>
            <person name="Shih D."/>
            <person name="Sparrow T."/>
            <person name="Spaulding J."/>
            <person name="Stalker J."/>
            <person name="Stange-Thomann N."/>
            <person name="Stavropoulos S."/>
            <person name="Stone C."/>
            <person name="Strader C."/>
            <person name="Tesfaye S."/>
            <person name="Thomson T."/>
            <person name="Thoulutsang Y."/>
            <person name="Thoulutsang D."/>
            <person name="Topham K."/>
            <person name="Topping I."/>
            <person name="Tsamla T."/>
            <person name="Vassiliev H."/>
            <person name="Vo A."/>
            <person name="Wangchuk T."/>
            <person name="Wangdi T."/>
            <person name="Weiand M."/>
            <person name="Wilkinson J."/>
            <person name="Wilson A."/>
            <person name="Yadav S."/>
            <person name="Young G."/>
            <person name="Yu Q."/>
            <person name="Zembek L."/>
            <person name="Zhong D."/>
            <person name="Zimmer A."/>
            <person name="Zwirko Z."/>
            <person name="Jaffe D.B."/>
            <person name="Alvarez P."/>
            <person name="Brockman W."/>
            <person name="Butler J."/>
            <person name="Chin C."/>
            <person name="Gnerre S."/>
            <person name="Grabherr M."/>
            <person name="Kleber M."/>
            <person name="Mauceli E."/>
            <person name="MacCallum I."/>
        </authorList>
    </citation>
    <scope>NUCLEOTIDE SEQUENCE [LARGE SCALE GENOMIC DNA]</scope>
    <source>
        <strain evidence="8">Tucson 14030-0811.24</strain>
    </source>
</reference>
<dbReference type="Pfam" id="PF00079">
    <property type="entry name" value="Serpin"/>
    <property type="match status" value="1"/>
</dbReference>